<organism evidence="3 4">
    <name type="scientific">Desulfosarcina alkanivorans</name>
    <dbReference type="NCBI Taxonomy" id="571177"/>
    <lineage>
        <taxon>Bacteria</taxon>
        <taxon>Pseudomonadati</taxon>
        <taxon>Thermodesulfobacteriota</taxon>
        <taxon>Desulfobacteria</taxon>
        <taxon>Desulfobacterales</taxon>
        <taxon>Desulfosarcinaceae</taxon>
        <taxon>Desulfosarcina</taxon>
    </lineage>
</organism>
<evidence type="ECO:0000259" key="2">
    <source>
        <dbReference type="Pfam" id="PF00263"/>
    </source>
</evidence>
<gene>
    <name evidence="3" type="ORF">DSCA_22640</name>
</gene>
<evidence type="ECO:0000313" key="4">
    <source>
        <dbReference type="Proteomes" id="UP000427906"/>
    </source>
</evidence>
<dbReference type="Proteomes" id="UP000427906">
    <property type="component" value="Chromosome"/>
</dbReference>
<comment type="similarity">
    <text evidence="1">Belongs to the bacterial secretin family.</text>
</comment>
<reference evidence="3 4" key="1">
    <citation type="submission" date="2019-11" db="EMBL/GenBank/DDBJ databases">
        <title>Comparative genomics of hydrocarbon-degrading Desulfosarcina strains.</title>
        <authorList>
            <person name="Watanabe M."/>
            <person name="Kojima H."/>
            <person name="Fukui M."/>
        </authorList>
    </citation>
    <scope>NUCLEOTIDE SEQUENCE [LARGE SCALE GENOMIC DNA]</scope>
    <source>
        <strain evidence="3 4">PL12</strain>
    </source>
</reference>
<dbReference type="Pfam" id="PF00263">
    <property type="entry name" value="Secretin"/>
    <property type="match status" value="1"/>
</dbReference>
<dbReference type="InterPro" id="IPR004846">
    <property type="entry name" value="T2SS/T3SS_dom"/>
</dbReference>
<accession>A0A5K7YPW4</accession>
<evidence type="ECO:0000313" key="3">
    <source>
        <dbReference type="EMBL" id="BBO68334.1"/>
    </source>
</evidence>
<dbReference type="KEGG" id="dalk:DSCA_22640"/>
<name>A0A5K7YPW4_9BACT</name>
<keyword evidence="4" id="KW-1185">Reference proteome</keyword>
<proteinExistence type="inferred from homology"/>
<dbReference type="AlphaFoldDB" id="A0A5K7YPW4"/>
<dbReference type="RefSeq" id="WP_167527717.1">
    <property type="nucleotide sequence ID" value="NZ_AP021874.1"/>
</dbReference>
<feature type="domain" description="Type II/III secretion system secretin-like" evidence="2">
    <location>
        <begin position="154"/>
        <end position="257"/>
    </location>
</feature>
<sequence>MIPGLKNGFISTAAAILASLLIVSIGVCGEQLAVIELKHRPADDIIPVITPFLGPGDTLSGKDFLLFVGTTPDNLARIQSIVSHLDQAARQLAITVVQGENALESLGSLAVSGRVSVGEQVTVGVGDHRGKPDDTLAVDARSRQRRRSSSDIQRVIAQEGQAATIFVGLSEPVSTGSPRHHGMRVGQIRGYREMLTGVRVTPRVSGDRMTLEIETRRDGPGDGGSGTVRTQGIQTRIQGRLDEWIEIGGILTAKDRTGTGLGERQTARQSSRRHVFVRVEAVPQPD</sequence>
<dbReference type="EMBL" id="AP021874">
    <property type="protein sequence ID" value="BBO68334.1"/>
    <property type="molecule type" value="Genomic_DNA"/>
</dbReference>
<protein>
    <recommendedName>
        <fullName evidence="2">Type II/III secretion system secretin-like domain-containing protein</fullName>
    </recommendedName>
</protein>
<evidence type="ECO:0000256" key="1">
    <source>
        <dbReference type="RuleBase" id="RU004003"/>
    </source>
</evidence>
<dbReference type="GO" id="GO:0009306">
    <property type="term" value="P:protein secretion"/>
    <property type="evidence" value="ECO:0007669"/>
    <property type="project" value="InterPro"/>
</dbReference>